<dbReference type="Gene3D" id="3.30.70.100">
    <property type="match status" value="1"/>
</dbReference>
<keyword evidence="1" id="KW-0503">Monooxygenase</keyword>
<dbReference type="InterPro" id="IPR011008">
    <property type="entry name" value="Dimeric_a/b-barrel"/>
</dbReference>
<dbReference type="Proteomes" id="UP000184543">
    <property type="component" value="Unassembled WGS sequence"/>
</dbReference>
<gene>
    <name evidence="1" type="ORF">SAMN04488513_101213</name>
</gene>
<sequence length="107" mass="12243">MFGPEPYYAVIFTSKRTSGDQGYAEMAVRMADLAKEQPGFLGMESAREEVGITVSYWKNLGAIAQWKANADHLFAQKKGQEDWYESYKVRICRVEREYGFDKGNVDN</sequence>
<dbReference type="STRING" id="192903.SAMN04488513_101213"/>
<dbReference type="AlphaFoldDB" id="A0A1M6AWV2"/>
<dbReference type="SUPFAM" id="SSF54909">
    <property type="entry name" value="Dimeric alpha+beta barrel"/>
    <property type="match status" value="1"/>
</dbReference>
<dbReference type="OrthoDB" id="9798439at2"/>
<evidence type="ECO:0000313" key="2">
    <source>
        <dbReference type="Proteomes" id="UP000184543"/>
    </source>
</evidence>
<dbReference type="EMBL" id="FQYU01000001">
    <property type="protein sequence ID" value="SHI41029.1"/>
    <property type="molecule type" value="Genomic_DNA"/>
</dbReference>
<dbReference type="PANTHER" id="PTHR37811:SF2">
    <property type="entry name" value="ABM DOMAIN-CONTAINING PROTEIN"/>
    <property type="match status" value="1"/>
</dbReference>
<evidence type="ECO:0000313" key="1">
    <source>
        <dbReference type="EMBL" id="SHI41029.1"/>
    </source>
</evidence>
<dbReference type="InterPro" id="IPR052936">
    <property type="entry name" value="Jasmonate_Hydroxylase-like"/>
</dbReference>
<organism evidence="1 2">
    <name type="scientific">Pseudozobellia thermophila</name>
    <dbReference type="NCBI Taxonomy" id="192903"/>
    <lineage>
        <taxon>Bacteria</taxon>
        <taxon>Pseudomonadati</taxon>
        <taxon>Bacteroidota</taxon>
        <taxon>Flavobacteriia</taxon>
        <taxon>Flavobacteriales</taxon>
        <taxon>Flavobacteriaceae</taxon>
        <taxon>Pseudozobellia</taxon>
    </lineage>
</organism>
<reference evidence="2" key="1">
    <citation type="submission" date="2016-11" db="EMBL/GenBank/DDBJ databases">
        <authorList>
            <person name="Varghese N."/>
            <person name="Submissions S."/>
        </authorList>
    </citation>
    <scope>NUCLEOTIDE SEQUENCE [LARGE SCALE GENOMIC DNA]</scope>
    <source>
        <strain evidence="2">DSM 19858</strain>
    </source>
</reference>
<dbReference type="RefSeq" id="WP_072987083.1">
    <property type="nucleotide sequence ID" value="NZ_FQYU01000001.1"/>
</dbReference>
<dbReference type="GO" id="GO:0004497">
    <property type="term" value="F:monooxygenase activity"/>
    <property type="evidence" value="ECO:0007669"/>
    <property type="project" value="UniProtKB-KW"/>
</dbReference>
<proteinExistence type="predicted"/>
<accession>A0A1M6AWV2</accession>
<keyword evidence="1" id="KW-0560">Oxidoreductase</keyword>
<dbReference type="PANTHER" id="PTHR37811">
    <property type="entry name" value="BLL5343 PROTEIN"/>
    <property type="match status" value="1"/>
</dbReference>
<name>A0A1M6AWV2_9FLAO</name>
<protein>
    <submittedName>
        <fullName evidence="1">Heme-degrading monooxygenase HmoA</fullName>
    </submittedName>
</protein>
<keyword evidence="2" id="KW-1185">Reference proteome</keyword>